<dbReference type="Proteomes" id="UP000015105">
    <property type="component" value="Chromosome 3D"/>
</dbReference>
<reference evidence="2" key="2">
    <citation type="journal article" date="2017" name="Nat. Plants">
        <title>The Aegilops tauschii genome reveals multiple impacts of transposons.</title>
        <authorList>
            <person name="Zhao G."/>
            <person name="Zou C."/>
            <person name="Li K."/>
            <person name="Wang K."/>
            <person name="Li T."/>
            <person name="Gao L."/>
            <person name="Zhang X."/>
            <person name="Wang H."/>
            <person name="Yang Z."/>
            <person name="Liu X."/>
            <person name="Jiang W."/>
            <person name="Mao L."/>
            <person name="Kong X."/>
            <person name="Jiao Y."/>
            <person name="Jia J."/>
        </authorList>
    </citation>
    <scope>NUCLEOTIDE SEQUENCE [LARGE SCALE GENOMIC DNA]</scope>
    <source>
        <strain evidence="2">cv. AL8/78</strain>
    </source>
</reference>
<dbReference type="PANTHER" id="PTHR47481">
    <property type="match status" value="1"/>
</dbReference>
<evidence type="ECO:0008006" key="3">
    <source>
        <dbReference type="Google" id="ProtNLM"/>
    </source>
</evidence>
<name>A0A453GJA3_AEGTS</name>
<reference evidence="2" key="1">
    <citation type="journal article" date="2014" name="Science">
        <title>Ancient hybridizations among the ancestral genomes of bread wheat.</title>
        <authorList>
            <consortium name="International Wheat Genome Sequencing Consortium,"/>
            <person name="Marcussen T."/>
            <person name="Sandve S.R."/>
            <person name="Heier L."/>
            <person name="Spannagl M."/>
            <person name="Pfeifer M."/>
            <person name="Jakobsen K.S."/>
            <person name="Wulff B.B."/>
            <person name="Steuernagel B."/>
            <person name="Mayer K.F."/>
            <person name="Olsen O.A."/>
        </authorList>
    </citation>
    <scope>NUCLEOTIDE SEQUENCE [LARGE SCALE GENOMIC DNA]</scope>
    <source>
        <strain evidence="2">cv. AL8/78</strain>
    </source>
</reference>
<reference evidence="1" key="4">
    <citation type="submission" date="2019-03" db="UniProtKB">
        <authorList>
            <consortium name="EnsemblPlants"/>
        </authorList>
    </citation>
    <scope>IDENTIFICATION</scope>
</reference>
<dbReference type="STRING" id="200361.A0A453GJA3"/>
<dbReference type="Gramene" id="AET3Gv21041600.1">
    <property type="protein sequence ID" value="AET3Gv21041600.1"/>
    <property type="gene ID" value="AET3Gv21041600"/>
</dbReference>
<accession>A0A453GJA3</accession>
<keyword evidence="2" id="KW-1185">Reference proteome</keyword>
<proteinExistence type="predicted"/>
<protein>
    <recommendedName>
        <fullName evidence="3">Retrotransposon gag domain-containing protein</fullName>
    </recommendedName>
</protein>
<evidence type="ECO:0000313" key="2">
    <source>
        <dbReference type="Proteomes" id="UP000015105"/>
    </source>
</evidence>
<sequence length="139" mass="14735">LSKEVLVQVASLETSHAIWTALASMFAAVSRSHANNLHAALTNAQMGSLSASAYFGHMRSLSDELAAAGRPLGEGELISFIIAGLHMDYQPIISALDVRVEPITIDAFFSLVANFDQRVEMFHGNGAGGFKSSANLASK</sequence>
<evidence type="ECO:0000313" key="1">
    <source>
        <dbReference type="EnsemblPlants" id="AET3Gv21041600.1"/>
    </source>
</evidence>
<dbReference type="AlphaFoldDB" id="A0A453GJA3"/>
<dbReference type="EnsemblPlants" id="AET3Gv21041600.1">
    <property type="protein sequence ID" value="AET3Gv21041600.1"/>
    <property type="gene ID" value="AET3Gv21041600"/>
</dbReference>
<reference evidence="1" key="5">
    <citation type="journal article" date="2021" name="G3 (Bethesda)">
        <title>Aegilops tauschii genome assembly Aet v5.0 features greater sequence contiguity and improved annotation.</title>
        <authorList>
            <person name="Wang L."/>
            <person name="Zhu T."/>
            <person name="Rodriguez J.C."/>
            <person name="Deal K.R."/>
            <person name="Dubcovsky J."/>
            <person name="McGuire P.E."/>
            <person name="Lux T."/>
            <person name="Spannagl M."/>
            <person name="Mayer K.F.X."/>
            <person name="Baldrich P."/>
            <person name="Meyers B.C."/>
            <person name="Huo N."/>
            <person name="Gu Y.Q."/>
            <person name="Zhou H."/>
            <person name="Devos K.M."/>
            <person name="Bennetzen J.L."/>
            <person name="Unver T."/>
            <person name="Budak H."/>
            <person name="Gulick P.J."/>
            <person name="Galiba G."/>
            <person name="Kalapos B."/>
            <person name="Nelson D.R."/>
            <person name="Li P."/>
            <person name="You F.M."/>
            <person name="Luo M.C."/>
            <person name="Dvorak J."/>
        </authorList>
    </citation>
    <scope>NUCLEOTIDE SEQUENCE [LARGE SCALE GENOMIC DNA]</scope>
    <source>
        <strain evidence="1">cv. AL8/78</strain>
    </source>
</reference>
<dbReference type="PANTHER" id="PTHR47481:SF31">
    <property type="entry name" value="OS01G0873500 PROTEIN"/>
    <property type="match status" value="1"/>
</dbReference>
<reference evidence="1" key="3">
    <citation type="journal article" date="2017" name="Nature">
        <title>Genome sequence of the progenitor of the wheat D genome Aegilops tauschii.</title>
        <authorList>
            <person name="Luo M.C."/>
            <person name="Gu Y.Q."/>
            <person name="Puiu D."/>
            <person name="Wang H."/>
            <person name="Twardziok S.O."/>
            <person name="Deal K.R."/>
            <person name="Huo N."/>
            <person name="Zhu T."/>
            <person name="Wang L."/>
            <person name="Wang Y."/>
            <person name="McGuire P.E."/>
            <person name="Liu S."/>
            <person name="Long H."/>
            <person name="Ramasamy R.K."/>
            <person name="Rodriguez J.C."/>
            <person name="Van S.L."/>
            <person name="Yuan L."/>
            <person name="Wang Z."/>
            <person name="Xia Z."/>
            <person name="Xiao L."/>
            <person name="Anderson O.D."/>
            <person name="Ouyang S."/>
            <person name="Liang Y."/>
            <person name="Zimin A.V."/>
            <person name="Pertea G."/>
            <person name="Qi P."/>
            <person name="Bennetzen J.L."/>
            <person name="Dai X."/>
            <person name="Dawson M.W."/>
            <person name="Muller H.G."/>
            <person name="Kugler K."/>
            <person name="Rivarola-Duarte L."/>
            <person name="Spannagl M."/>
            <person name="Mayer K.F.X."/>
            <person name="Lu F.H."/>
            <person name="Bevan M.W."/>
            <person name="Leroy P."/>
            <person name="Li P."/>
            <person name="You F.M."/>
            <person name="Sun Q."/>
            <person name="Liu Z."/>
            <person name="Lyons E."/>
            <person name="Wicker T."/>
            <person name="Salzberg S.L."/>
            <person name="Devos K.M."/>
            <person name="Dvorak J."/>
        </authorList>
    </citation>
    <scope>NUCLEOTIDE SEQUENCE [LARGE SCALE GENOMIC DNA]</scope>
    <source>
        <strain evidence="1">cv. AL8/78</strain>
    </source>
</reference>
<dbReference type="Pfam" id="PF14223">
    <property type="entry name" value="Retrotran_gag_2"/>
    <property type="match status" value="1"/>
</dbReference>
<organism evidence="1 2">
    <name type="scientific">Aegilops tauschii subsp. strangulata</name>
    <name type="common">Goatgrass</name>
    <dbReference type="NCBI Taxonomy" id="200361"/>
    <lineage>
        <taxon>Eukaryota</taxon>
        <taxon>Viridiplantae</taxon>
        <taxon>Streptophyta</taxon>
        <taxon>Embryophyta</taxon>
        <taxon>Tracheophyta</taxon>
        <taxon>Spermatophyta</taxon>
        <taxon>Magnoliopsida</taxon>
        <taxon>Liliopsida</taxon>
        <taxon>Poales</taxon>
        <taxon>Poaceae</taxon>
        <taxon>BOP clade</taxon>
        <taxon>Pooideae</taxon>
        <taxon>Triticodae</taxon>
        <taxon>Triticeae</taxon>
        <taxon>Triticinae</taxon>
        <taxon>Aegilops</taxon>
    </lineage>
</organism>